<keyword evidence="3 5" id="KW-1133">Transmembrane helix</keyword>
<dbReference type="InterPro" id="IPR023380">
    <property type="entry name" value="DsbB-like_sf"/>
</dbReference>
<evidence type="ECO:0000256" key="1">
    <source>
        <dbReference type="ARBA" id="ARBA00004141"/>
    </source>
</evidence>
<keyword evidence="4 5" id="KW-0472">Membrane</keyword>
<comment type="caution">
    <text evidence="7">The sequence shown here is derived from an EMBL/GenBank/DDBJ whole genome shotgun (WGS) entry which is preliminary data.</text>
</comment>
<dbReference type="RefSeq" id="WP_084623399.1">
    <property type="nucleotide sequence ID" value="NZ_BANB01000262.1"/>
</dbReference>
<dbReference type="PIRSF" id="PIRSF033913">
    <property type="entry name" value="S-S_format_DsbB"/>
    <property type="match status" value="1"/>
</dbReference>
<evidence type="ECO:0000256" key="6">
    <source>
        <dbReference type="SAM" id="SignalP"/>
    </source>
</evidence>
<evidence type="ECO:0000256" key="4">
    <source>
        <dbReference type="ARBA" id="ARBA00023136"/>
    </source>
</evidence>
<dbReference type="Proteomes" id="UP000032680">
    <property type="component" value="Unassembled WGS sequence"/>
</dbReference>
<accession>A0A0D6P653</accession>
<dbReference type="GO" id="GO:0006457">
    <property type="term" value="P:protein folding"/>
    <property type="evidence" value="ECO:0007669"/>
    <property type="project" value="InterPro"/>
</dbReference>
<feature type="transmembrane region" description="Helical" evidence="5">
    <location>
        <begin position="42"/>
        <end position="58"/>
    </location>
</feature>
<evidence type="ECO:0000256" key="3">
    <source>
        <dbReference type="ARBA" id="ARBA00022989"/>
    </source>
</evidence>
<evidence type="ECO:0000313" key="7">
    <source>
        <dbReference type="EMBL" id="GAN77240.1"/>
    </source>
</evidence>
<dbReference type="InterPro" id="IPR003752">
    <property type="entry name" value="DiS_bond_form_DsbB/BdbC"/>
</dbReference>
<proteinExistence type="predicted"/>
<dbReference type="SUPFAM" id="SSF158442">
    <property type="entry name" value="DsbB-like"/>
    <property type="match status" value="1"/>
</dbReference>
<keyword evidence="6" id="KW-0732">Signal</keyword>
<comment type="subcellular location">
    <subcellularLocation>
        <location evidence="1">Membrane</location>
        <topology evidence="1">Multi-pass membrane protein</topology>
    </subcellularLocation>
</comment>
<feature type="transmembrane region" description="Helical" evidence="5">
    <location>
        <begin position="134"/>
        <end position="155"/>
    </location>
</feature>
<protein>
    <submittedName>
        <fullName evidence="7">Disulfide bond formation protein B</fullName>
    </submittedName>
</protein>
<organism evidence="7 8">
    <name type="scientific">Acidisphaera rubrifaciens HS-AP3</name>
    <dbReference type="NCBI Taxonomy" id="1231350"/>
    <lineage>
        <taxon>Bacteria</taxon>
        <taxon>Pseudomonadati</taxon>
        <taxon>Pseudomonadota</taxon>
        <taxon>Alphaproteobacteria</taxon>
        <taxon>Acetobacterales</taxon>
        <taxon>Acetobacteraceae</taxon>
        <taxon>Acidisphaera</taxon>
    </lineage>
</organism>
<evidence type="ECO:0000256" key="2">
    <source>
        <dbReference type="ARBA" id="ARBA00022692"/>
    </source>
</evidence>
<dbReference type="Gene3D" id="1.20.1550.10">
    <property type="entry name" value="DsbB-like"/>
    <property type="match status" value="1"/>
</dbReference>
<feature type="signal peptide" evidence="6">
    <location>
        <begin position="1"/>
        <end position="20"/>
    </location>
</feature>
<feature type="transmembrane region" description="Helical" evidence="5">
    <location>
        <begin position="65"/>
        <end position="86"/>
    </location>
</feature>
<gene>
    <name evidence="7" type="ORF">Asru_0262_06</name>
</gene>
<dbReference type="EMBL" id="BANB01000262">
    <property type="protein sequence ID" value="GAN77240.1"/>
    <property type="molecule type" value="Genomic_DNA"/>
</dbReference>
<evidence type="ECO:0000256" key="5">
    <source>
        <dbReference type="SAM" id="Phobius"/>
    </source>
</evidence>
<dbReference type="OrthoDB" id="9808637at2"/>
<keyword evidence="2 5" id="KW-0812">Transmembrane</keyword>
<keyword evidence="8" id="KW-1185">Reference proteome</keyword>
<reference evidence="7 8" key="1">
    <citation type="submission" date="2012-11" db="EMBL/GenBank/DDBJ databases">
        <title>Whole genome sequence of Acidisphaera rubrifaciens HS-AP3.</title>
        <authorList>
            <person name="Azuma Y."/>
            <person name="Higashiura N."/>
            <person name="Hirakawa H."/>
            <person name="Matsushita K."/>
        </authorList>
    </citation>
    <scope>NUCLEOTIDE SEQUENCE [LARGE SCALE GENOMIC DNA]</scope>
    <source>
        <strain evidence="7 8">HS-AP3</strain>
    </source>
</reference>
<name>A0A0D6P653_9PROT</name>
<sequence length="170" mass="17954">MTPIRSAALLTVLGALAALAAAFSAEWWGHLVPCPLCLLERWPYRIVLALGLIAFVLPGRAARAVLVLAFAAMLGGVMLGAVHVGVEQGWWPSPLPECAAPHLSGSIADRLAAMPLRPEMPCDTPVYVLGPVPLSLAALDLLYALAFSLFLLAAVTRPIPRRRIGGKGYA</sequence>
<evidence type="ECO:0000313" key="8">
    <source>
        <dbReference type="Proteomes" id="UP000032680"/>
    </source>
</evidence>
<dbReference type="GO" id="GO:0016020">
    <property type="term" value="C:membrane"/>
    <property type="evidence" value="ECO:0007669"/>
    <property type="project" value="UniProtKB-SubCell"/>
</dbReference>
<dbReference type="Pfam" id="PF02600">
    <property type="entry name" value="DsbB"/>
    <property type="match status" value="1"/>
</dbReference>
<dbReference type="GO" id="GO:0015035">
    <property type="term" value="F:protein-disulfide reductase activity"/>
    <property type="evidence" value="ECO:0007669"/>
    <property type="project" value="InterPro"/>
</dbReference>
<feature type="chain" id="PRO_5002309559" evidence="6">
    <location>
        <begin position="21"/>
        <end position="170"/>
    </location>
</feature>
<dbReference type="InterPro" id="IPR024199">
    <property type="entry name" value="Uncharacterised_DsbB"/>
</dbReference>
<dbReference type="AlphaFoldDB" id="A0A0D6P653"/>